<organism evidence="3 4">
    <name type="scientific">Ridgeia piscesae</name>
    <name type="common">Tubeworm</name>
    <dbReference type="NCBI Taxonomy" id="27915"/>
    <lineage>
        <taxon>Eukaryota</taxon>
        <taxon>Metazoa</taxon>
        <taxon>Spiralia</taxon>
        <taxon>Lophotrochozoa</taxon>
        <taxon>Annelida</taxon>
        <taxon>Polychaeta</taxon>
        <taxon>Sedentaria</taxon>
        <taxon>Canalipalpata</taxon>
        <taxon>Sabellida</taxon>
        <taxon>Siboglinidae</taxon>
        <taxon>Ridgeia</taxon>
    </lineage>
</organism>
<dbReference type="EMBL" id="JAODUO010000061">
    <property type="protein sequence ID" value="KAK2191068.1"/>
    <property type="molecule type" value="Genomic_DNA"/>
</dbReference>
<protein>
    <recommendedName>
        <fullName evidence="2">Calcium-activated chloride channel N-terminal domain-containing protein</fullName>
    </recommendedName>
</protein>
<name>A0AAD9PAD5_RIDPI</name>
<sequence length="483" mass="54484">MLLFRCLPHVHSPFWLVGDVFQDVPFANEEDDDTGRDYLCPRTRAPVSPTIARPLTLDPLDKPGQVVVLPPLLTRSSDNQIVLRARHIPRRLNVLAEILSRIERSCRHPVAPCPDARSISHVSRNRKALWAYTYPPPALLPRVLEKDQQDQCELTLIVTRWPQAMWFAILLKMGNINVIFQRGILPFKLLDQAADKLPMWKAVFLIALASGKCRGRTIVHEWGHYRWGLWDEYPVDKYPKVYEDDSGNMKGVQCGKYMKGKVHCVLEREGCTFEVDKSGAGVVASLMGDHRIPGSRELDCQQGNPSPYLAVHVNGLTLTGPLRAENRRHCSVNQSPGRSRKLGNTGSLEPEVNPEVAPVWRRSPSDWEIPEPDGNPRCPTVRLVSPGAWRNPWLSSGRSRTRELLTNQKNAVGGKFSRNFKPLCLGEHDSTRVQRNVSKEHLLEQLKATLQLSQSVATAWSDDATLDCAIAYNILLHQQDQVL</sequence>
<keyword evidence="4" id="KW-1185">Reference proteome</keyword>
<dbReference type="InterPro" id="IPR013642">
    <property type="entry name" value="CLCA_N"/>
</dbReference>
<comment type="caution">
    <text evidence="3">The sequence shown here is derived from an EMBL/GenBank/DDBJ whole genome shotgun (WGS) entry which is preliminary data.</text>
</comment>
<dbReference type="Proteomes" id="UP001209878">
    <property type="component" value="Unassembled WGS sequence"/>
</dbReference>
<proteinExistence type="predicted"/>
<reference evidence="3" key="1">
    <citation type="journal article" date="2023" name="Mol. Biol. Evol.">
        <title>Third-Generation Sequencing Reveals the Adaptive Role of the Epigenome in Three Deep-Sea Polychaetes.</title>
        <authorList>
            <person name="Perez M."/>
            <person name="Aroh O."/>
            <person name="Sun Y."/>
            <person name="Lan Y."/>
            <person name="Juniper S.K."/>
            <person name="Young C.R."/>
            <person name="Angers B."/>
            <person name="Qian P.Y."/>
        </authorList>
    </citation>
    <scope>NUCLEOTIDE SEQUENCE</scope>
    <source>
        <strain evidence="3">R07B-5</strain>
    </source>
</reference>
<evidence type="ECO:0000313" key="3">
    <source>
        <dbReference type="EMBL" id="KAK2191068.1"/>
    </source>
</evidence>
<gene>
    <name evidence="3" type="ORF">NP493_60g03005</name>
</gene>
<feature type="region of interest" description="Disordered" evidence="1">
    <location>
        <begin position="329"/>
        <end position="353"/>
    </location>
</feature>
<dbReference type="Pfam" id="PF08434">
    <property type="entry name" value="CLCA"/>
    <property type="match status" value="1"/>
</dbReference>
<accession>A0AAD9PAD5</accession>
<evidence type="ECO:0000259" key="2">
    <source>
        <dbReference type="Pfam" id="PF08434"/>
    </source>
</evidence>
<evidence type="ECO:0000256" key="1">
    <source>
        <dbReference type="SAM" id="MobiDB-lite"/>
    </source>
</evidence>
<feature type="domain" description="Calcium-activated chloride channel N-terminal" evidence="2">
    <location>
        <begin position="214"/>
        <end position="265"/>
    </location>
</feature>
<feature type="compositionally biased region" description="Polar residues" evidence="1">
    <location>
        <begin position="331"/>
        <end position="347"/>
    </location>
</feature>
<dbReference type="AlphaFoldDB" id="A0AAD9PAD5"/>
<evidence type="ECO:0000313" key="4">
    <source>
        <dbReference type="Proteomes" id="UP001209878"/>
    </source>
</evidence>